<dbReference type="AlphaFoldDB" id="A0A1M4WKB1"/>
<feature type="transmembrane region" description="Helical" evidence="3">
    <location>
        <begin position="385"/>
        <end position="403"/>
    </location>
</feature>
<keyword evidence="5" id="KW-1185">Reference proteome</keyword>
<feature type="transmembrane region" description="Helical" evidence="3">
    <location>
        <begin position="292"/>
        <end position="314"/>
    </location>
</feature>
<sequence length="495" mass="55938">MDKLENYNLYSSIDKNIELMKTIFKNDDTIKFRTFENQNNPKIRCSIIFIDGMVDNRIINENIIKPIVTNSMDSLNEININYFKDQTIISSECEKTRDVLNMVSSVIDGNTVLFLEGSTEALIIESKGWKSRSIEEPDVERAIRGPREGFTESLMINLSLIRRKVKTNNLKFKFTTVGEITYTKLCICYIEGLARQDILDNLYERLNSIKIDGILDSKYIQEYINKEPHSIFETTYNTEKPDVAVAKLLEGRIIIVVDGTPVVISLPYLFIETFQSSDDYYTNYYYASLNRMLRIVGFFLTISTPAIYLSLVTYHQEMIPTPLIMSIYASRLSVPLPTVFELIGLLIVFEILREAGTRMPSYIGQALSIVGALVLGSAAVEAKFVSAPIVIVVGMSGITSLITPTLGGATVIIKLALIVLSSILGLYGYVMGMSFLLLHLLELKSFGVPYMTNLTTFTTQDLKDTVIRAPRQYMKYRPKYLANKDPIRTSGGKRK</sequence>
<comment type="similarity">
    <text evidence="1">Belongs to the GerABKA family.</text>
</comment>
<keyword evidence="3" id="KW-0812">Transmembrane</keyword>
<dbReference type="PANTHER" id="PTHR22550">
    <property type="entry name" value="SPORE GERMINATION PROTEIN"/>
    <property type="match status" value="1"/>
</dbReference>
<evidence type="ECO:0000313" key="5">
    <source>
        <dbReference type="Proteomes" id="UP000184114"/>
    </source>
</evidence>
<evidence type="ECO:0000313" key="4">
    <source>
        <dbReference type="EMBL" id="SHE81422.1"/>
    </source>
</evidence>
<dbReference type="Pfam" id="PF03323">
    <property type="entry name" value="GerA"/>
    <property type="match status" value="1"/>
</dbReference>
<dbReference type="EMBL" id="FQTY01000007">
    <property type="protein sequence ID" value="SHE81422.1"/>
    <property type="molecule type" value="Genomic_DNA"/>
</dbReference>
<feature type="transmembrane region" description="Helical" evidence="3">
    <location>
        <begin position="334"/>
        <end position="352"/>
    </location>
</feature>
<dbReference type="RefSeq" id="WP_084725324.1">
    <property type="nucleotide sequence ID" value="NZ_FQTY01000007.1"/>
</dbReference>
<protein>
    <submittedName>
        <fullName evidence="4">Spore germination protein KA</fullName>
    </submittedName>
</protein>
<proteinExistence type="inferred from homology"/>
<name>A0A1M4WKB1_9FIRM</name>
<keyword evidence="2 3" id="KW-0472">Membrane</keyword>
<dbReference type="InterPro" id="IPR050768">
    <property type="entry name" value="UPF0353/GerABKA_families"/>
</dbReference>
<reference evidence="5" key="1">
    <citation type="submission" date="2016-11" db="EMBL/GenBank/DDBJ databases">
        <authorList>
            <person name="Varghese N."/>
            <person name="Submissions S."/>
        </authorList>
    </citation>
    <scope>NUCLEOTIDE SEQUENCE [LARGE SCALE GENOMIC DNA]</scope>
    <source>
        <strain evidence="5">DSM 18095</strain>
    </source>
</reference>
<evidence type="ECO:0000256" key="3">
    <source>
        <dbReference type="SAM" id="Phobius"/>
    </source>
</evidence>
<dbReference type="GeneID" id="90993948"/>
<dbReference type="GO" id="GO:0016020">
    <property type="term" value="C:membrane"/>
    <property type="evidence" value="ECO:0007669"/>
    <property type="project" value="InterPro"/>
</dbReference>
<dbReference type="PIRSF" id="PIRSF005690">
    <property type="entry name" value="GerBA"/>
    <property type="match status" value="1"/>
</dbReference>
<gene>
    <name evidence="4" type="ORF">SAMN02745784_01892</name>
</gene>
<evidence type="ECO:0000256" key="2">
    <source>
        <dbReference type="ARBA" id="ARBA00023136"/>
    </source>
</evidence>
<dbReference type="PANTHER" id="PTHR22550:SF5">
    <property type="entry name" value="LEUCINE ZIPPER PROTEIN 4"/>
    <property type="match status" value="1"/>
</dbReference>
<feature type="transmembrane region" description="Helical" evidence="3">
    <location>
        <begin position="253"/>
        <end position="271"/>
    </location>
</feature>
<dbReference type="GO" id="GO:0009847">
    <property type="term" value="P:spore germination"/>
    <property type="evidence" value="ECO:0007669"/>
    <property type="project" value="InterPro"/>
</dbReference>
<organism evidence="4 5">
    <name type="scientific">Tissierella praeacuta DSM 18095</name>
    <dbReference type="NCBI Taxonomy" id="1123404"/>
    <lineage>
        <taxon>Bacteria</taxon>
        <taxon>Bacillati</taxon>
        <taxon>Bacillota</taxon>
        <taxon>Tissierellia</taxon>
        <taxon>Tissierellales</taxon>
        <taxon>Tissierellaceae</taxon>
        <taxon>Tissierella</taxon>
    </lineage>
</organism>
<dbReference type="Proteomes" id="UP000184114">
    <property type="component" value="Unassembled WGS sequence"/>
</dbReference>
<dbReference type="STRING" id="1123404.SAMN02745784_01892"/>
<dbReference type="InterPro" id="IPR004995">
    <property type="entry name" value="Spore_Ger"/>
</dbReference>
<feature type="transmembrane region" description="Helical" evidence="3">
    <location>
        <begin position="359"/>
        <end position="379"/>
    </location>
</feature>
<evidence type="ECO:0000256" key="1">
    <source>
        <dbReference type="ARBA" id="ARBA00005278"/>
    </source>
</evidence>
<keyword evidence="3" id="KW-1133">Transmembrane helix</keyword>
<accession>A0A1M4WKB1</accession>
<feature type="transmembrane region" description="Helical" evidence="3">
    <location>
        <begin position="415"/>
        <end position="441"/>
    </location>
</feature>